<dbReference type="CDD" id="cd00383">
    <property type="entry name" value="trans_reg_C"/>
    <property type="match status" value="1"/>
</dbReference>
<keyword evidence="2" id="KW-0067">ATP-binding</keyword>
<dbReference type="PANTHER" id="PTHR16305">
    <property type="entry name" value="TESTICULAR SOLUBLE ADENYLYL CYCLASE"/>
    <property type="match status" value="1"/>
</dbReference>
<evidence type="ECO:0000259" key="5">
    <source>
        <dbReference type="PROSITE" id="PS51755"/>
    </source>
</evidence>
<dbReference type="SUPFAM" id="SSF52540">
    <property type="entry name" value="P-loop containing nucleoside triphosphate hydrolases"/>
    <property type="match status" value="1"/>
</dbReference>
<dbReference type="InterPro" id="IPR001867">
    <property type="entry name" value="OmpR/PhoB-type_DNA-bd"/>
</dbReference>
<evidence type="ECO:0000256" key="1">
    <source>
        <dbReference type="ARBA" id="ARBA00022741"/>
    </source>
</evidence>
<dbReference type="RefSeq" id="WP_354012067.1">
    <property type="nucleotide sequence ID" value="NZ_JBEPMU010000001.1"/>
</dbReference>
<feature type="domain" description="OmpR/PhoB-type" evidence="5">
    <location>
        <begin position="1"/>
        <end position="102"/>
    </location>
</feature>
<dbReference type="InterPro" id="IPR016032">
    <property type="entry name" value="Sig_transdc_resp-reg_C-effctor"/>
</dbReference>
<name>A0ABV2JP17_9GAMM</name>
<evidence type="ECO:0000256" key="2">
    <source>
        <dbReference type="ARBA" id="ARBA00022840"/>
    </source>
</evidence>
<sequence length="1004" mass="111982">MRAFGSFRLDSLNHVLSRVTEQGETLPVAITAKAFDVLRYFVEHPGRLISHEELLEALWNGVAVQPEVLKGHVLAIRTALQDDAQHPRFIETQRGRGYRFIAPVESLVREPVETPLSTRTLVGRGESLAQLRDCFEWVRQRRAQTVFVRGDAGIGKSALVEHFCRGIEAQAALMSFGRCIEGFGGVEPFYPVIECLARLVKGDQGSRVQDALLSHAPSWASLLGGLMSRERRALLQRLPGVMARGRALGEFCELLEFLAEAGPLVLLLEDVHWADHSTLDLLSALSRRQSRAQILLICTARSDNGFHRAPAFKQLVDDLHLHQLCSVVDLKGLREEDIADYVAPHVMPGAPDMTGFLRRRTGGNPLFLSILLGHLREGLSVGDTAVPPTINELIESKIGGLSEQARRALEAASAVGDTFNALVPATAAGMSARRYEDICEELSRSGDFIERQHLERTESGETVRVYRFRHALYREVLLSRQGPLRLAQSHALIAKELEASYTPAGDSHEPFALAEQFSSAHDWSKAIAYLKIAIQTAKKRFAHKDVLIILDKAEQAAAHMPDASRAKIEMDLMEDRASIYAASHDRRALQVFTQLRDTAKALGQVDAQARAELGCGFAISWADVPAAIGHLEAAFALTEGQTNSQLRARIRLASNVWRIWMAGWTKNLSEQCSLNLRNLRNGDDRQITAWGMIEYSMVCLVSSRYGEALETIDENLDILMQHAADRPEFNVFRAIWMAHLGRPWAHIMRGDWGRSLREFDASEALFVSNANRYSVCTLETLRGLLHLLAGDFSGVRRICEKLGFYGRATTESPAPLYTLQLPNEIRHCTLLAGAAEAARGNAEAGIDTLLQLRRDMLDRPVIMDWYWQFLLLWTLSDTLLRIGRVQEARSFADEMVRTAADTEEGTWQTMALELRARVAIDLGYLDDAQVLVERGERVIDDLGAPIASWRLYQSAAALQRLQGSVDVAEKYERLRDAAIQRLAASLPEADPLREAFVHSTVQRR</sequence>
<dbReference type="InterPro" id="IPR041664">
    <property type="entry name" value="AAA_16"/>
</dbReference>
<dbReference type="Pfam" id="PF00486">
    <property type="entry name" value="Trans_reg_C"/>
    <property type="match status" value="1"/>
</dbReference>
<keyword evidence="7" id="KW-1185">Reference proteome</keyword>
<dbReference type="Gene3D" id="3.40.50.300">
    <property type="entry name" value="P-loop containing nucleotide triphosphate hydrolases"/>
    <property type="match status" value="1"/>
</dbReference>
<reference evidence="6 7" key="1">
    <citation type="submission" date="2024-06" db="EMBL/GenBank/DDBJ databases">
        <title>Sorghum-associated microbial communities from plants grown in Nebraska, USA.</title>
        <authorList>
            <person name="Schachtman D."/>
        </authorList>
    </citation>
    <scope>NUCLEOTIDE SEQUENCE [LARGE SCALE GENOMIC DNA]</scope>
    <source>
        <strain evidence="6 7">1073</strain>
    </source>
</reference>
<comment type="caution">
    <text evidence="6">The sequence shown here is derived from an EMBL/GenBank/DDBJ whole genome shotgun (WGS) entry which is preliminary data.</text>
</comment>
<accession>A0ABV2JP17</accession>
<dbReference type="SUPFAM" id="SSF46894">
    <property type="entry name" value="C-terminal effector domain of the bipartite response regulators"/>
    <property type="match status" value="1"/>
</dbReference>
<keyword evidence="3 4" id="KW-0238">DNA-binding</keyword>
<evidence type="ECO:0000256" key="4">
    <source>
        <dbReference type="PROSITE-ProRule" id="PRU01091"/>
    </source>
</evidence>
<dbReference type="GO" id="GO:0003677">
    <property type="term" value="F:DNA binding"/>
    <property type="evidence" value="ECO:0007669"/>
    <property type="project" value="UniProtKB-KW"/>
</dbReference>
<evidence type="ECO:0000256" key="3">
    <source>
        <dbReference type="ARBA" id="ARBA00023125"/>
    </source>
</evidence>
<protein>
    <submittedName>
        <fullName evidence="6">DNA-binding winged helix-turn-helix (WHTH) protein</fullName>
    </submittedName>
</protein>
<dbReference type="InterPro" id="IPR027417">
    <property type="entry name" value="P-loop_NTPase"/>
</dbReference>
<dbReference type="Gene3D" id="1.10.10.10">
    <property type="entry name" value="Winged helix-like DNA-binding domain superfamily/Winged helix DNA-binding domain"/>
    <property type="match status" value="1"/>
</dbReference>
<dbReference type="PANTHER" id="PTHR16305:SF28">
    <property type="entry name" value="GUANYLATE CYCLASE DOMAIN-CONTAINING PROTEIN"/>
    <property type="match status" value="1"/>
</dbReference>
<proteinExistence type="predicted"/>
<keyword evidence="1" id="KW-0547">Nucleotide-binding</keyword>
<dbReference type="SMART" id="SM00862">
    <property type="entry name" value="Trans_reg_C"/>
    <property type="match status" value="1"/>
</dbReference>
<organism evidence="6 7">
    <name type="scientific">Dyella japonica</name>
    <dbReference type="NCBI Taxonomy" id="231455"/>
    <lineage>
        <taxon>Bacteria</taxon>
        <taxon>Pseudomonadati</taxon>
        <taxon>Pseudomonadota</taxon>
        <taxon>Gammaproteobacteria</taxon>
        <taxon>Lysobacterales</taxon>
        <taxon>Rhodanobacteraceae</taxon>
        <taxon>Dyella</taxon>
    </lineage>
</organism>
<feature type="DNA-binding region" description="OmpR/PhoB-type" evidence="4">
    <location>
        <begin position="1"/>
        <end position="102"/>
    </location>
</feature>
<dbReference type="Pfam" id="PF13191">
    <property type="entry name" value="AAA_16"/>
    <property type="match status" value="1"/>
</dbReference>
<dbReference type="InterPro" id="IPR036388">
    <property type="entry name" value="WH-like_DNA-bd_sf"/>
</dbReference>
<dbReference type="Proteomes" id="UP001549184">
    <property type="component" value="Unassembled WGS sequence"/>
</dbReference>
<evidence type="ECO:0000313" key="7">
    <source>
        <dbReference type="Proteomes" id="UP001549184"/>
    </source>
</evidence>
<dbReference type="EMBL" id="JBEPMU010000001">
    <property type="protein sequence ID" value="MET3650571.1"/>
    <property type="molecule type" value="Genomic_DNA"/>
</dbReference>
<evidence type="ECO:0000313" key="6">
    <source>
        <dbReference type="EMBL" id="MET3650571.1"/>
    </source>
</evidence>
<gene>
    <name evidence="6" type="ORF">ABIC75_000273</name>
</gene>
<dbReference type="PROSITE" id="PS51755">
    <property type="entry name" value="OMPR_PHOB"/>
    <property type="match status" value="1"/>
</dbReference>